<evidence type="ECO:0000313" key="3">
    <source>
        <dbReference type="Proteomes" id="UP000728185"/>
    </source>
</evidence>
<evidence type="ECO:0000256" key="1">
    <source>
        <dbReference type="SAM" id="MobiDB-lite"/>
    </source>
</evidence>
<proteinExistence type="predicted"/>
<dbReference type="EMBL" id="LUCM01002360">
    <property type="protein sequence ID" value="KAA0197471.1"/>
    <property type="molecule type" value="Genomic_DNA"/>
</dbReference>
<name>A0A8E0VN74_9TREM</name>
<protein>
    <submittedName>
        <fullName evidence="2">Uncharacterized protein</fullName>
    </submittedName>
</protein>
<evidence type="ECO:0000313" key="2">
    <source>
        <dbReference type="EMBL" id="KAA0197471.1"/>
    </source>
</evidence>
<accession>A0A8E0VN74</accession>
<keyword evidence="3" id="KW-1185">Reference proteome</keyword>
<dbReference type="OrthoDB" id="9979223at2759"/>
<sequence>MVQYPGISETRERFRPHPRAISEVLDNHGRLRPCKPGYRINPNYETRLPGWNKREEKEPEPAEPSEYARSYVWPDGSLIHPAPWNRSRLSN</sequence>
<reference evidence="2" key="1">
    <citation type="submission" date="2019-05" db="EMBL/GenBank/DDBJ databases">
        <title>Annotation for the trematode Fasciolopsis buski.</title>
        <authorList>
            <person name="Choi Y.-J."/>
        </authorList>
    </citation>
    <scope>NUCLEOTIDE SEQUENCE</scope>
    <source>
        <strain evidence="2">HT</strain>
        <tissue evidence="2">Whole worm</tissue>
    </source>
</reference>
<dbReference type="AlphaFoldDB" id="A0A8E0VN74"/>
<gene>
    <name evidence="2" type="ORF">FBUS_03712</name>
</gene>
<feature type="region of interest" description="Disordered" evidence="1">
    <location>
        <begin position="42"/>
        <end position="66"/>
    </location>
</feature>
<organism evidence="2 3">
    <name type="scientific">Fasciolopsis buskii</name>
    <dbReference type="NCBI Taxonomy" id="27845"/>
    <lineage>
        <taxon>Eukaryota</taxon>
        <taxon>Metazoa</taxon>
        <taxon>Spiralia</taxon>
        <taxon>Lophotrochozoa</taxon>
        <taxon>Platyhelminthes</taxon>
        <taxon>Trematoda</taxon>
        <taxon>Digenea</taxon>
        <taxon>Plagiorchiida</taxon>
        <taxon>Echinostomata</taxon>
        <taxon>Echinostomatoidea</taxon>
        <taxon>Fasciolidae</taxon>
        <taxon>Fasciolopsis</taxon>
    </lineage>
</organism>
<dbReference type="Proteomes" id="UP000728185">
    <property type="component" value="Unassembled WGS sequence"/>
</dbReference>
<comment type="caution">
    <text evidence="2">The sequence shown here is derived from an EMBL/GenBank/DDBJ whole genome shotgun (WGS) entry which is preliminary data.</text>
</comment>